<keyword evidence="1" id="KW-1133">Transmembrane helix</keyword>
<feature type="transmembrane region" description="Helical" evidence="1">
    <location>
        <begin position="272"/>
        <end position="290"/>
    </location>
</feature>
<dbReference type="PANTHER" id="PTHR22916">
    <property type="entry name" value="GLYCOSYLTRANSFERASE"/>
    <property type="match status" value="1"/>
</dbReference>
<evidence type="ECO:0000259" key="2">
    <source>
        <dbReference type="Pfam" id="PF00535"/>
    </source>
</evidence>
<name>A0ABM9RRH4_PARSO</name>
<evidence type="ECO:0000313" key="3">
    <source>
        <dbReference type="EMBL" id="CEJ74666.1"/>
    </source>
</evidence>
<organism evidence="3 4">
    <name type="scientific">Paraclostridium sordellii</name>
    <name type="common">Clostridium sordellii</name>
    <dbReference type="NCBI Taxonomy" id="1505"/>
    <lineage>
        <taxon>Bacteria</taxon>
        <taxon>Bacillati</taxon>
        <taxon>Bacillota</taxon>
        <taxon>Clostridia</taxon>
        <taxon>Peptostreptococcales</taxon>
        <taxon>Peptostreptococcaceae</taxon>
        <taxon>Paraclostridium</taxon>
    </lineage>
</organism>
<feature type="domain" description="Glycosyltransferase 2-like" evidence="2">
    <location>
        <begin position="4"/>
        <end position="175"/>
    </location>
</feature>
<feature type="transmembrane region" description="Helical" evidence="1">
    <location>
        <begin position="244"/>
        <end position="265"/>
    </location>
</feature>
<reference evidence="3 4" key="1">
    <citation type="submission" date="2014-11" db="EMBL/GenBank/DDBJ databases">
        <authorList>
            <person name="Aslett M.A."/>
            <person name="De Silva N."/>
        </authorList>
    </citation>
    <scope>NUCLEOTIDE SEQUENCE [LARGE SCALE GENOMIC DNA]</scope>
    <source>
        <strain evidence="3 4">ATCC9714</strain>
    </source>
</reference>
<dbReference type="RefSeq" id="WP_057545493.1">
    <property type="nucleotide sequence ID" value="NZ_CDNJ01000014.1"/>
</dbReference>
<dbReference type="EMBL" id="LN679998">
    <property type="protein sequence ID" value="CEJ74666.1"/>
    <property type="molecule type" value="Genomic_DNA"/>
</dbReference>
<evidence type="ECO:0000313" key="4">
    <source>
        <dbReference type="Proteomes" id="UP000032811"/>
    </source>
</evidence>
<dbReference type="Proteomes" id="UP000032811">
    <property type="component" value="Chromosome 1"/>
</dbReference>
<dbReference type="SUPFAM" id="SSF53448">
    <property type="entry name" value="Nucleotide-diphospho-sugar transferases"/>
    <property type="match status" value="1"/>
</dbReference>
<evidence type="ECO:0000256" key="1">
    <source>
        <dbReference type="SAM" id="Phobius"/>
    </source>
</evidence>
<feature type="transmembrane region" description="Helical" evidence="1">
    <location>
        <begin position="302"/>
        <end position="328"/>
    </location>
</feature>
<keyword evidence="4" id="KW-1185">Reference proteome</keyword>
<dbReference type="GeneID" id="97538380"/>
<dbReference type="PANTHER" id="PTHR22916:SF71">
    <property type="entry name" value="GLYCOSYL TRANSFERASE"/>
    <property type="match status" value="1"/>
</dbReference>
<gene>
    <name evidence="3" type="ORF">ATCC9714_25541</name>
</gene>
<keyword evidence="1" id="KW-0812">Transmembrane</keyword>
<protein>
    <submittedName>
        <fullName evidence="3">Succinoglycan biosynthesis protein exoA</fullName>
    </submittedName>
</protein>
<dbReference type="CDD" id="cd02525">
    <property type="entry name" value="Succinoglycan_BP_ExoA"/>
    <property type="match status" value="1"/>
</dbReference>
<sequence length="343" mass="39380">MLVSFIVVAYNEENTLPKVFEDLKNQDYPHELIEVILVDGQSTDNTVNIMKQFSDEQNDFHRICIKNNLNKTLPCGWNIALKESTGDIILRIDAHATIPDNFISKNVECIKSGEKICGGHRPNIIDDETNWKKTLLLAETSMFGSSIAPYRRNGGKRYVSSVFHGAYSKEVFEKVGYYNELLARTEDNEMHYRIRKAGYNICFDPDIKSYQHTRNTLSKMLKQKYLNGFWIGQTLSICPGCFSIYHFVPLGFVLGIIVTTILAIFKFPILAIVMWSAYILCNLIVTIVSIKNEKFSWTNLLLPILFLLLHISYGIGTLKGILNIPFFYKYIKDMSKKIEKENI</sequence>
<dbReference type="InterPro" id="IPR001173">
    <property type="entry name" value="Glyco_trans_2-like"/>
</dbReference>
<dbReference type="InterPro" id="IPR029044">
    <property type="entry name" value="Nucleotide-diphossugar_trans"/>
</dbReference>
<keyword evidence="1" id="KW-0472">Membrane</keyword>
<dbReference type="Gene3D" id="3.90.550.10">
    <property type="entry name" value="Spore Coat Polysaccharide Biosynthesis Protein SpsA, Chain A"/>
    <property type="match status" value="1"/>
</dbReference>
<proteinExistence type="predicted"/>
<dbReference type="Pfam" id="PF00535">
    <property type="entry name" value="Glycos_transf_2"/>
    <property type="match status" value="1"/>
</dbReference>
<accession>A0ABM9RRH4</accession>